<accession>A0A0F5FQY6</accession>
<organism evidence="3 4">
    <name type="scientific">Devosia geojensis</name>
    <dbReference type="NCBI Taxonomy" id="443610"/>
    <lineage>
        <taxon>Bacteria</taxon>
        <taxon>Pseudomonadati</taxon>
        <taxon>Pseudomonadota</taxon>
        <taxon>Alphaproteobacteria</taxon>
        <taxon>Hyphomicrobiales</taxon>
        <taxon>Devosiaceae</taxon>
        <taxon>Devosia</taxon>
    </lineage>
</organism>
<dbReference type="Gene3D" id="3.30.360.10">
    <property type="entry name" value="Dihydrodipicolinate Reductase, domain 2"/>
    <property type="match status" value="1"/>
</dbReference>
<evidence type="ECO:0000313" key="3">
    <source>
        <dbReference type="EMBL" id="KKB11271.1"/>
    </source>
</evidence>
<gene>
    <name evidence="3" type="ORF">VE25_13195</name>
</gene>
<protein>
    <recommendedName>
        <fullName evidence="5">Oxidoreductase</fullName>
    </recommendedName>
</protein>
<keyword evidence="4" id="KW-1185">Reference proteome</keyword>
<dbReference type="SUPFAM" id="SSF51735">
    <property type="entry name" value="NAD(P)-binding Rossmann-fold domains"/>
    <property type="match status" value="1"/>
</dbReference>
<proteinExistence type="predicted"/>
<dbReference type="STRING" id="443610.VE25_13195"/>
<dbReference type="InterPro" id="IPR000683">
    <property type="entry name" value="Gfo/Idh/MocA-like_OxRdtase_N"/>
</dbReference>
<dbReference type="Pfam" id="PF22725">
    <property type="entry name" value="GFO_IDH_MocA_C3"/>
    <property type="match status" value="1"/>
</dbReference>
<feature type="domain" description="GFO/IDH/MocA-like oxidoreductase" evidence="2">
    <location>
        <begin position="128"/>
        <end position="242"/>
    </location>
</feature>
<evidence type="ECO:0000313" key="4">
    <source>
        <dbReference type="Proteomes" id="UP000033632"/>
    </source>
</evidence>
<feature type="domain" description="Gfo/Idh/MocA-like oxidoreductase N-terminal" evidence="1">
    <location>
        <begin position="4"/>
        <end position="116"/>
    </location>
</feature>
<evidence type="ECO:0000259" key="1">
    <source>
        <dbReference type="Pfam" id="PF01408"/>
    </source>
</evidence>
<dbReference type="Proteomes" id="UP000033632">
    <property type="component" value="Unassembled WGS sequence"/>
</dbReference>
<dbReference type="GO" id="GO:0000166">
    <property type="term" value="F:nucleotide binding"/>
    <property type="evidence" value="ECO:0007669"/>
    <property type="project" value="InterPro"/>
</dbReference>
<sequence length="348" mass="38156">MRYRIAVVGARIGAKHVEAIRALPDRYELSAVCDLDRVRAARIADKVPIVADYARLLEQNDIDIVALCTPSHLHLEQTLAAQASGRHVVCEKPVAATIEELDRLAAAVRETNCLVFPVLQKRHGNGLQRLRYLADRNLLGRLYVASAESHWSRGADYYANPWRGRIATEPGGTLMTHAIHQHDMMLSIVGPVRSVFARIATRVHDIETEDCASIVATTEDGGLLSLSATVGSHAPVSRLRFCFEHLTAESSSSQKAPHHDPWTFTPAEPMRGQIEAALADFAPGAEDYVALYRSIHADLETGRNTGRLDEFRPVLALTQAAYQSAREGHEVTLSDPLRAAAVSATHSQ</sequence>
<evidence type="ECO:0008006" key="5">
    <source>
        <dbReference type="Google" id="ProtNLM"/>
    </source>
</evidence>
<dbReference type="PANTHER" id="PTHR43249:SF1">
    <property type="entry name" value="D-GLUCOSIDE 3-DEHYDROGENASE"/>
    <property type="match status" value="1"/>
</dbReference>
<dbReference type="InterPro" id="IPR036291">
    <property type="entry name" value="NAD(P)-bd_dom_sf"/>
</dbReference>
<dbReference type="InterPro" id="IPR052515">
    <property type="entry name" value="Gfo/Idh/MocA_Oxidoreductase"/>
</dbReference>
<comment type="caution">
    <text evidence="3">The sequence shown here is derived from an EMBL/GenBank/DDBJ whole genome shotgun (WGS) entry which is preliminary data.</text>
</comment>
<dbReference type="EMBL" id="JZEX01000119">
    <property type="protein sequence ID" value="KKB11271.1"/>
    <property type="molecule type" value="Genomic_DNA"/>
</dbReference>
<dbReference type="InterPro" id="IPR055170">
    <property type="entry name" value="GFO_IDH_MocA-like_dom"/>
</dbReference>
<reference evidence="3 4" key="1">
    <citation type="submission" date="2015-03" db="EMBL/GenBank/DDBJ databases">
        <authorList>
            <person name="Hassan Y.I."/>
            <person name="Lepp D."/>
            <person name="Li X.-Z."/>
            <person name="Zhou T."/>
        </authorList>
    </citation>
    <scope>NUCLEOTIDE SEQUENCE [LARGE SCALE GENOMIC DNA]</scope>
    <source>
        <strain evidence="3 4">BD-c194</strain>
    </source>
</reference>
<dbReference type="RefSeq" id="WP_046109096.1">
    <property type="nucleotide sequence ID" value="NZ_JZEX01000119.1"/>
</dbReference>
<dbReference type="AlphaFoldDB" id="A0A0F5FQY6"/>
<dbReference type="Pfam" id="PF01408">
    <property type="entry name" value="GFO_IDH_MocA"/>
    <property type="match status" value="1"/>
</dbReference>
<dbReference type="Gene3D" id="3.40.50.720">
    <property type="entry name" value="NAD(P)-binding Rossmann-like Domain"/>
    <property type="match status" value="1"/>
</dbReference>
<dbReference type="PANTHER" id="PTHR43249">
    <property type="entry name" value="UDP-N-ACETYL-2-AMINO-2-DEOXY-D-GLUCURONATE OXIDASE"/>
    <property type="match status" value="1"/>
</dbReference>
<evidence type="ECO:0000259" key="2">
    <source>
        <dbReference type="Pfam" id="PF22725"/>
    </source>
</evidence>
<name>A0A0F5FQY6_9HYPH</name>
<dbReference type="PATRIC" id="fig|443610.3.peg.879"/>
<dbReference type="SUPFAM" id="SSF55347">
    <property type="entry name" value="Glyceraldehyde-3-phosphate dehydrogenase-like, C-terminal domain"/>
    <property type="match status" value="1"/>
</dbReference>
<dbReference type="OrthoDB" id="9781031at2"/>